<dbReference type="PIRSF" id="PIRSF018266">
    <property type="entry name" value="FecR"/>
    <property type="match status" value="1"/>
</dbReference>
<dbReference type="Pfam" id="PF16220">
    <property type="entry name" value="DUF4880"/>
    <property type="match status" value="1"/>
</dbReference>
<dbReference type="InterPro" id="IPR032623">
    <property type="entry name" value="FecR_N"/>
</dbReference>
<evidence type="ECO:0000259" key="1">
    <source>
        <dbReference type="Pfam" id="PF04773"/>
    </source>
</evidence>
<dbReference type="InterPro" id="IPR006860">
    <property type="entry name" value="FecR"/>
</dbReference>
<dbReference type="Pfam" id="PF04773">
    <property type="entry name" value="FecR"/>
    <property type="match status" value="1"/>
</dbReference>
<protein>
    <submittedName>
        <fullName evidence="3">Fe2+-dicitrate sensor, membrane component</fullName>
    </submittedName>
</protein>
<dbReference type="PANTHER" id="PTHR30273">
    <property type="entry name" value="PERIPLASMIC SIGNAL SENSOR AND SIGMA FACTOR ACTIVATOR FECR-RELATED"/>
    <property type="match status" value="1"/>
</dbReference>
<evidence type="ECO:0000313" key="3">
    <source>
        <dbReference type="EMBL" id="VFR19789.1"/>
    </source>
</evidence>
<organism evidence="3">
    <name type="scientific">plant metagenome</name>
    <dbReference type="NCBI Taxonomy" id="1297885"/>
    <lineage>
        <taxon>unclassified sequences</taxon>
        <taxon>metagenomes</taxon>
        <taxon>organismal metagenomes</taxon>
    </lineage>
</organism>
<evidence type="ECO:0000259" key="2">
    <source>
        <dbReference type="Pfam" id="PF16220"/>
    </source>
</evidence>
<dbReference type="InterPro" id="IPR012373">
    <property type="entry name" value="Ferrdict_sens_TM"/>
</dbReference>
<sequence length="327" mass="34496">MSTKAVAPSVAAREAAIAWQICLSSGDATDADRCAFERWLAATPLNQQAWRHLEAALGKALHGVEPGLLSATAPLRRSLVGPRNAMRRKLGRLLLFAGVIGGAGVGADRLVPLRYVASGIVTRTGERRRIVLPDGSLMELDARSAATPDFSDRQRVVKLEAGAGVFSPADLTGAPALRIQTAHGEARVLSGSAMVRCDDARALCVALAGTTEIVLPSGRTHRLQAGGSAWFGQHGLAVGAAQPHAAAWRNGQLEVYDEPLAQVVAALSRYRAGWLRVSPAAGTLRVTGLYSLDDTDRALDSLRHTLPITVARYGGLVVMIDLATRPA</sequence>
<proteinExistence type="predicted"/>
<dbReference type="AlphaFoldDB" id="A0A484P4S5"/>
<dbReference type="GO" id="GO:0016989">
    <property type="term" value="F:sigma factor antagonist activity"/>
    <property type="evidence" value="ECO:0007669"/>
    <property type="project" value="TreeGrafter"/>
</dbReference>
<gene>
    <name evidence="3" type="ORF">AMP9_3423</name>
</gene>
<name>A0A484P4S5_9ZZZZ</name>
<feature type="domain" description="FecR N-terminal" evidence="2">
    <location>
        <begin position="14"/>
        <end position="55"/>
    </location>
</feature>
<dbReference type="Gene3D" id="2.60.120.1440">
    <property type="match status" value="1"/>
</dbReference>
<reference evidence="3" key="1">
    <citation type="submission" date="2019-03" db="EMBL/GenBank/DDBJ databases">
        <authorList>
            <person name="Danneels B."/>
        </authorList>
    </citation>
    <scope>NUCLEOTIDE SEQUENCE</scope>
</reference>
<dbReference type="EMBL" id="CAADHY010000014">
    <property type="protein sequence ID" value="VFR19789.1"/>
    <property type="molecule type" value="Genomic_DNA"/>
</dbReference>
<feature type="domain" description="FecR protein" evidence="1">
    <location>
        <begin position="120"/>
        <end position="210"/>
    </location>
</feature>
<dbReference type="PANTHER" id="PTHR30273:SF2">
    <property type="entry name" value="PROTEIN FECR"/>
    <property type="match status" value="1"/>
</dbReference>
<accession>A0A484P4S5</accession>